<dbReference type="SUPFAM" id="SSF52833">
    <property type="entry name" value="Thioredoxin-like"/>
    <property type="match status" value="1"/>
</dbReference>
<dbReference type="RefSeq" id="WP_068686968.1">
    <property type="nucleotide sequence ID" value="NZ_LYPA01000078.1"/>
</dbReference>
<evidence type="ECO:0000313" key="3">
    <source>
        <dbReference type="EMBL" id="OBR62786.1"/>
    </source>
</evidence>
<dbReference type="CDD" id="cd02966">
    <property type="entry name" value="TlpA_like_family"/>
    <property type="match status" value="1"/>
</dbReference>
<organism evidence="3 4">
    <name type="scientific">Paenibacillus oryzae</name>
    <dbReference type="NCBI Taxonomy" id="1844972"/>
    <lineage>
        <taxon>Bacteria</taxon>
        <taxon>Bacillati</taxon>
        <taxon>Bacillota</taxon>
        <taxon>Bacilli</taxon>
        <taxon>Bacillales</taxon>
        <taxon>Paenibacillaceae</taxon>
        <taxon>Paenibacillus</taxon>
    </lineage>
</organism>
<dbReference type="Proteomes" id="UP000092024">
    <property type="component" value="Unassembled WGS sequence"/>
</dbReference>
<comment type="caution">
    <text evidence="3">The sequence shown here is derived from an EMBL/GenBank/DDBJ whole genome shotgun (WGS) entry which is preliminary data.</text>
</comment>
<gene>
    <name evidence="3" type="ORF">A7K91_15450</name>
</gene>
<accession>A0A1A5YAY1</accession>
<dbReference type="PANTHER" id="PTHR42852">
    <property type="entry name" value="THIOL:DISULFIDE INTERCHANGE PROTEIN DSBE"/>
    <property type="match status" value="1"/>
</dbReference>
<dbReference type="GO" id="GO:0016491">
    <property type="term" value="F:oxidoreductase activity"/>
    <property type="evidence" value="ECO:0007669"/>
    <property type="project" value="InterPro"/>
</dbReference>
<dbReference type="STRING" id="1844972.A7K91_15450"/>
<dbReference type="EMBL" id="LYPA01000078">
    <property type="protein sequence ID" value="OBR62786.1"/>
    <property type="molecule type" value="Genomic_DNA"/>
</dbReference>
<feature type="domain" description="Thioredoxin" evidence="2">
    <location>
        <begin position="37"/>
        <end position="175"/>
    </location>
</feature>
<dbReference type="Gene3D" id="3.40.30.10">
    <property type="entry name" value="Glutaredoxin"/>
    <property type="match status" value="1"/>
</dbReference>
<dbReference type="PROSITE" id="PS00194">
    <property type="entry name" value="THIOREDOXIN_1"/>
    <property type="match status" value="1"/>
</dbReference>
<keyword evidence="1" id="KW-1015">Disulfide bond</keyword>
<dbReference type="InterPro" id="IPR013766">
    <property type="entry name" value="Thioredoxin_domain"/>
</dbReference>
<dbReference type="PROSITE" id="PS51352">
    <property type="entry name" value="THIOREDOXIN_2"/>
    <property type="match status" value="1"/>
</dbReference>
<evidence type="ECO:0000256" key="1">
    <source>
        <dbReference type="ARBA" id="ARBA00023157"/>
    </source>
</evidence>
<evidence type="ECO:0000313" key="4">
    <source>
        <dbReference type="Proteomes" id="UP000092024"/>
    </source>
</evidence>
<dbReference type="OrthoDB" id="25753at2"/>
<reference evidence="3 4" key="1">
    <citation type="submission" date="2016-05" db="EMBL/GenBank/DDBJ databases">
        <title>Paenibacillus oryzae. sp. nov., isolated from the rice root.</title>
        <authorList>
            <person name="Zhang J."/>
            <person name="Zhang X."/>
        </authorList>
    </citation>
    <scope>NUCLEOTIDE SEQUENCE [LARGE SCALE GENOMIC DNA]</scope>
    <source>
        <strain evidence="3 4">1DrF-4</strain>
    </source>
</reference>
<dbReference type="PANTHER" id="PTHR42852:SF13">
    <property type="entry name" value="PROTEIN DIPZ"/>
    <property type="match status" value="1"/>
</dbReference>
<dbReference type="InterPro" id="IPR017937">
    <property type="entry name" value="Thioredoxin_CS"/>
</dbReference>
<sequence>MGKSRRKIQIVILIAVFIIGGYAIGTTLFAQNDNGQLRPGDKPPAFALADLDGNVFQLSDFEGKPVIVNFWGSFCEPCVREMPEFQRQYLKWQEKGLTVLAINLSEDTLTVQNFVKRFQLDYHILRDIGRKTERSYGLRSYPTTFFIRSDGRLMEAVVGGMSEEDIDKRVERLLEL</sequence>
<keyword evidence="4" id="KW-1185">Reference proteome</keyword>
<protein>
    <submittedName>
        <fullName evidence="3">Thiol-disulfide oxidoreductase</fullName>
    </submittedName>
</protein>
<evidence type="ECO:0000259" key="2">
    <source>
        <dbReference type="PROSITE" id="PS51352"/>
    </source>
</evidence>
<dbReference type="AlphaFoldDB" id="A0A1A5YAY1"/>
<proteinExistence type="predicted"/>
<name>A0A1A5YAY1_9BACL</name>
<dbReference type="InterPro" id="IPR050553">
    <property type="entry name" value="Thioredoxin_ResA/DsbE_sf"/>
</dbReference>
<dbReference type="InterPro" id="IPR036249">
    <property type="entry name" value="Thioredoxin-like_sf"/>
</dbReference>
<dbReference type="GO" id="GO:0016209">
    <property type="term" value="F:antioxidant activity"/>
    <property type="evidence" value="ECO:0007669"/>
    <property type="project" value="InterPro"/>
</dbReference>
<dbReference type="InterPro" id="IPR000866">
    <property type="entry name" value="AhpC/TSA"/>
</dbReference>
<dbReference type="Pfam" id="PF00578">
    <property type="entry name" value="AhpC-TSA"/>
    <property type="match status" value="1"/>
</dbReference>